<dbReference type="EMBL" id="RWGY01000410">
    <property type="protein sequence ID" value="TVU01644.1"/>
    <property type="molecule type" value="Genomic_DNA"/>
</dbReference>
<evidence type="ECO:0000313" key="1">
    <source>
        <dbReference type="EMBL" id="TVU01644.1"/>
    </source>
</evidence>
<gene>
    <name evidence="1" type="ORF">EJB05_52896</name>
</gene>
<name>A0A5J9SRQ6_9POAL</name>
<comment type="caution">
    <text evidence="1">The sequence shown here is derived from an EMBL/GenBank/DDBJ whole genome shotgun (WGS) entry which is preliminary data.</text>
</comment>
<proteinExistence type="predicted"/>
<feature type="non-terminal residue" evidence="1">
    <location>
        <position position="1"/>
    </location>
</feature>
<reference evidence="1 2" key="1">
    <citation type="journal article" date="2019" name="Sci. Rep.">
        <title>A high-quality genome of Eragrostis curvula grass provides insights into Poaceae evolution and supports new strategies to enhance forage quality.</title>
        <authorList>
            <person name="Carballo J."/>
            <person name="Santos B.A.C.M."/>
            <person name="Zappacosta D."/>
            <person name="Garbus I."/>
            <person name="Selva J.P."/>
            <person name="Gallo C.A."/>
            <person name="Diaz A."/>
            <person name="Albertini E."/>
            <person name="Caccamo M."/>
            <person name="Echenique V."/>
        </authorList>
    </citation>
    <scope>NUCLEOTIDE SEQUENCE [LARGE SCALE GENOMIC DNA]</scope>
    <source>
        <strain evidence="2">cv. Victoria</strain>
        <tissue evidence="1">Leaf</tissue>
    </source>
</reference>
<keyword evidence="2" id="KW-1185">Reference proteome</keyword>
<evidence type="ECO:0000313" key="2">
    <source>
        <dbReference type="Proteomes" id="UP000324897"/>
    </source>
</evidence>
<protein>
    <submittedName>
        <fullName evidence="1">Uncharacterized protein</fullName>
    </submittedName>
</protein>
<accession>A0A5J9SRQ6</accession>
<dbReference type="Proteomes" id="UP000324897">
    <property type="component" value="Unassembled WGS sequence"/>
</dbReference>
<sequence>TSLSIQTLRYQEAHLFLCLATVRSWSSSSSLRRESSRICIPASSWNGRRRRGMEIAHALIYSKFNTAAACDAATDPIRWCAVPSARRRLRRLSDPQQEGVLGLQQYLELHTRPTTVYRENEQSHFPLRICDQIIMDEALEV</sequence>
<dbReference type="Gramene" id="TVU01644">
    <property type="protein sequence ID" value="TVU01644"/>
    <property type="gene ID" value="EJB05_52896"/>
</dbReference>
<dbReference type="AlphaFoldDB" id="A0A5J9SRQ6"/>
<organism evidence="1 2">
    <name type="scientific">Eragrostis curvula</name>
    <name type="common">weeping love grass</name>
    <dbReference type="NCBI Taxonomy" id="38414"/>
    <lineage>
        <taxon>Eukaryota</taxon>
        <taxon>Viridiplantae</taxon>
        <taxon>Streptophyta</taxon>
        <taxon>Embryophyta</taxon>
        <taxon>Tracheophyta</taxon>
        <taxon>Spermatophyta</taxon>
        <taxon>Magnoliopsida</taxon>
        <taxon>Liliopsida</taxon>
        <taxon>Poales</taxon>
        <taxon>Poaceae</taxon>
        <taxon>PACMAD clade</taxon>
        <taxon>Chloridoideae</taxon>
        <taxon>Eragrostideae</taxon>
        <taxon>Eragrostidinae</taxon>
        <taxon>Eragrostis</taxon>
    </lineage>
</organism>